<protein>
    <recommendedName>
        <fullName evidence="4">BCL2 binding component 3</fullName>
    </recommendedName>
</protein>
<evidence type="ECO:0000313" key="3">
    <source>
        <dbReference type="Proteomes" id="UP000246464"/>
    </source>
</evidence>
<accession>A0A2U9B3R4</accession>
<organism evidence="2 3">
    <name type="scientific">Scophthalmus maximus</name>
    <name type="common">Turbot</name>
    <name type="synonym">Psetta maxima</name>
    <dbReference type="NCBI Taxonomy" id="52904"/>
    <lineage>
        <taxon>Eukaryota</taxon>
        <taxon>Metazoa</taxon>
        <taxon>Chordata</taxon>
        <taxon>Craniata</taxon>
        <taxon>Vertebrata</taxon>
        <taxon>Euteleostomi</taxon>
        <taxon>Actinopterygii</taxon>
        <taxon>Neopterygii</taxon>
        <taxon>Teleostei</taxon>
        <taxon>Neoteleostei</taxon>
        <taxon>Acanthomorphata</taxon>
        <taxon>Carangaria</taxon>
        <taxon>Pleuronectiformes</taxon>
        <taxon>Pleuronectoidei</taxon>
        <taxon>Scophthalmidae</taxon>
        <taxon>Scophthalmus</taxon>
    </lineage>
</organism>
<keyword evidence="3" id="KW-1185">Reference proteome</keyword>
<dbReference type="Proteomes" id="UP000246464">
    <property type="component" value="Chromosome 3"/>
</dbReference>
<gene>
    <name evidence="2" type="ORF">SMAX5B_019985</name>
</gene>
<reference evidence="2 3" key="1">
    <citation type="submission" date="2017-12" db="EMBL/GenBank/DDBJ databases">
        <title>Integrating genomic resources of turbot (Scophthalmus maximus) in depth evaluation of genetic and physical mapping variation across individuals.</title>
        <authorList>
            <person name="Martinez P."/>
        </authorList>
    </citation>
    <scope>NUCLEOTIDE SEQUENCE [LARGE SCALE GENOMIC DNA]</scope>
</reference>
<proteinExistence type="predicted"/>
<evidence type="ECO:0008006" key="4">
    <source>
        <dbReference type="Google" id="ProtNLM"/>
    </source>
</evidence>
<dbReference type="EMBL" id="CP026245">
    <property type="protein sequence ID" value="AWO98570.1"/>
    <property type="molecule type" value="Genomic_DNA"/>
</dbReference>
<evidence type="ECO:0000256" key="1">
    <source>
        <dbReference type="SAM" id="MobiDB-lite"/>
    </source>
</evidence>
<evidence type="ECO:0000313" key="2">
    <source>
        <dbReference type="EMBL" id="AWO98570.1"/>
    </source>
</evidence>
<feature type="compositionally biased region" description="Acidic residues" evidence="1">
    <location>
        <begin position="63"/>
        <end position="73"/>
    </location>
</feature>
<feature type="region of interest" description="Disordered" evidence="1">
    <location>
        <begin position="1"/>
        <end position="105"/>
    </location>
</feature>
<feature type="compositionally biased region" description="Pro residues" evidence="1">
    <location>
        <begin position="29"/>
        <end position="42"/>
    </location>
</feature>
<dbReference type="AlphaFoldDB" id="A0A2U9B3R4"/>
<name>A0A2U9B3R4_SCOMX</name>
<sequence>MAPFHATTPAAWSSLAPSTPGPAHQQFPALPPSPPSAPPPSPLCNQREERDGGAVKPSALSGEESDLDLDESQEASRRQGPLPDLLPQTEHPSWASPHHRAPRGEAVQELEVRRVASQLRAIGDQLNATIFRRAHVAPQWQDWRDACRGLLNLITQTLSTLYRLT</sequence>